<organism evidence="2 3">
    <name type="scientific">Sphingomicrobium sediminis</name>
    <dbReference type="NCBI Taxonomy" id="2950949"/>
    <lineage>
        <taxon>Bacteria</taxon>
        <taxon>Pseudomonadati</taxon>
        <taxon>Pseudomonadota</taxon>
        <taxon>Alphaproteobacteria</taxon>
        <taxon>Sphingomonadales</taxon>
        <taxon>Sphingomonadaceae</taxon>
        <taxon>Sphingomicrobium</taxon>
    </lineage>
</organism>
<dbReference type="EMBL" id="JAMSHT010000001">
    <property type="protein sequence ID" value="MCM8558392.1"/>
    <property type="molecule type" value="Genomic_DNA"/>
</dbReference>
<gene>
    <name evidence="2" type="ORF">NDO55_11240</name>
</gene>
<evidence type="ECO:0000313" key="2">
    <source>
        <dbReference type="EMBL" id="MCM8558392.1"/>
    </source>
</evidence>
<sequence>MADVNSNKNQAYTGGPSIQSTGEVAQTNQPDSQRHAGANATGAKGYGGGRGAPDVNQTGGPQPTDPVQSYSAEEEE</sequence>
<reference evidence="2" key="1">
    <citation type="submission" date="2022-06" db="EMBL/GenBank/DDBJ databases">
        <title>Sphingomicrobium sedimins sp. nov., a marine bacterium isolated from tidal flat.</title>
        <authorList>
            <person name="Kim C.-H."/>
            <person name="Yoo Y."/>
            <person name="Kim J.-J."/>
        </authorList>
    </citation>
    <scope>NUCLEOTIDE SEQUENCE</scope>
    <source>
        <strain evidence="2">GRR-S6-50</strain>
    </source>
</reference>
<dbReference type="RefSeq" id="WP_252115257.1">
    <property type="nucleotide sequence ID" value="NZ_JAMSHT010000001.1"/>
</dbReference>
<feature type="compositionally biased region" description="Polar residues" evidence="1">
    <location>
        <begin position="1"/>
        <end position="31"/>
    </location>
</feature>
<evidence type="ECO:0000313" key="3">
    <source>
        <dbReference type="Proteomes" id="UP001155128"/>
    </source>
</evidence>
<comment type="caution">
    <text evidence="2">The sequence shown here is derived from an EMBL/GenBank/DDBJ whole genome shotgun (WGS) entry which is preliminary data.</text>
</comment>
<protein>
    <submittedName>
        <fullName evidence="2">Uncharacterized protein</fullName>
    </submittedName>
</protein>
<evidence type="ECO:0000256" key="1">
    <source>
        <dbReference type="SAM" id="MobiDB-lite"/>
    </source>
</evidence>
<proteinExistence type="predicted"/>
<accession>A0A9X2ENE0</accession>
<feature type="region of interest" description="Disordered" evidence="1">
    <location>
        <begin position="1"/>
        <end position="76"/>
    </location>
</feature>
<feature type="compositionally biased region" description="Polar residues" evidence="1">
    <location>
        <begin position="55"/>
        <end position="76"/>
    </location>
</feature>
<name>A0A9X2ENE0_9SPHN</name>
<dbReference type="AlphaFoldDB" id="A0A9X2ENE0"/>
<keyword evidence="3" id="KW-1185">Reference proteome</keyword>
<dbReference type="Proteomes" id="UP001155128">
    <property type="component" value="Unassembled WGS sequence"/>
</dbReference>